<dbReference type="STRING" id="1300342.I596_3473"/>
<dbReference type="PATRIC" id="fig|1300342.3.peg.3392"/>
<organism evidence="1 2">
    <name type="scientific">Dokdonella koreensis DS-123</name>
    <dbReference type="NCBI Taxonomy" id="1300342"/>
    <lineage>
        <taxon>Bacteria</taxon>
        <taxon>Pseudomonadati</taxon>
        <taxon>Pseudomonadota</taxon>
        <taxon>Gammaproteobacteria</taxon>
        <taxon>Lysobacterales</taxon>
        <taxon>Rhodanobacteraceae</taxon>
        <taxon>Dokdonella</taxon>
    </lineage>
</organism>
<dbReference type="Pfam" id="PF01371">
    <property type="entry name" value="Trp_repressor"/>
    <property type="match status" value="1"/>
</dbReference>
<dbReference type="EMBL" id="CP015249">
    <property type="protein sequence ID" value="ANB19461.1"/>
    <property type="molecule type" value="Genomic_DNA"/>
</dbReference>
<dbReference type="PANTHER" id="PTHR40080:SF1">
    <property type="entry name" value="TRPR-LIKE PROTEIN YERC_YECD"/>
    <property type="match status" value="1"/>
</dbReference>
<dbReference type="GO" id="GO:0003700">
    <property type="term" value="F:DNA-binding transcription factor activity"/>
    <property type="evidence" value="ECO:0007669"/>
    <property type="project" value="InterPro"/>
</dbReference>
<dbReference type="Proteomes" id="UP000076830">
    <property type="component" value="Chromosome"/>
</dbReference>
<gene>
    <name evidence="1" type="ORF">I596_3473</name>
</gene>
<dbReference type="InterPro" id="IPR010921">
    <property type="entry name" value="Trp_repressor/repl_initiator"/>
</dbReference>
<accession>A0A160DYI8</accession>
<dbReference type="InterPro" id="IPR013368">
    <property type="entry name" value="YecD_YerC"/>
</dbReference>
<reference evidence="1 2" key="1">
    <citation type="submission" date="2016-04" db="EMBL/GenBank/DDBJ databases">
        <title>Complete genome sequence of Dokdonella koreensis DS-123T.</title>
        <authorList>
            <person name="Kim J.F."/>
            <person name="Lee H."/>
            <person name="Kwak M.-J."/>
        </authorList>
    </citation>
    <scope>NUCLEOTIDE SEQUENCE [LARGE SCALE GENOMIC DNA]</scope>
    <source>
        <strain evidence="1 2">DS-123</strain>
    </source>
</reference>
<dbReference type="InterPro" id="IPR038116">
    <property type="entry name" value="TrpR-like_sf"/>
</dbReference>
<dbReference type="InterPro" id="IPR000831">
    <property type="entry name" value="Trp_repress"/>
</dbReference>
<dbReference type="Gene3D" id="1.10.1270.10">
    <property type="entry name" value="TrpR-like"/>
    <property type="match status" value="1"/>
</dbReference>
<sequence length="117" mass="12815">MKRRQAEPSLDSGHAERSLCEALLALRSVEEMRAFLDDLCTPAEREAMRDRWCVVPHLIAGEPYREIHENTSVSVTTIGRVARCLEQGAGGYRLAAQRLGLDRPAATAGATPARTPS</sequence>
<dbReference type="KEGG" id="dko:I596_3473"/>
<dbReference type="GO" id="GO:0043565">
    <property type="term" value="F:sequence-specific DNA binding"/>
    <property type="evidence" value="ECO:0007669"/>
    <property type="project" value="InterPro"/>
</dbReference>
<dbReference type="PANTHER" id="PTHR40080">
    <property type="entry name" value="LMO1763 PROTEIN"/>
    <property type="match status" value="1"/>
</dbReference>
<keyword evidence="2" id="KW-1185">Reference proteome</keyword>
<proteinExistence type="predicted"/>
<dbReference type="AlphaFoldDB" id="A0A160DYI8"/>
<dbReference type="RefSeq" id="WP_067650359.1">
    <property type="nucleotide sequence ID" value="NZ_CP015249.1"/>
</dbReference>
<evidence type="ECO:0000313" key="2">
    <source>
        <dbReference type="Proteomes" id="UP000076830"/>
    </source>
</evidence>
<dbReference type="NCBIfam" id="TIGR02531">
    <property type="entry name" value="yecD_yerC"/>
    <property type="match status" value="1"/>
</dbReference>
<protein>
    <submittedName>
        <fullName evidence="1">TrpR-related protein YerC/YecD</fullName>
    </submittedName>
</protein>
<dbReference type="OrthoDB" id="2621539at2"/>
<dbReference type="SUPFAM" id="SSF48295">
    <property type="entry name" value="TrpR-like"/>
    <property type="match status" value="1"/>
</dbReference>
<name>A0A160DYI8_9GAMM</name>
<evidence type="ECO:0000313" key="1">
    <source>
        <dbReference type="EMBL" id="ANB19461.1"/>
    </source>
</evidence>